<evidence type="ECO:0000256" key="1">
    <source>
        <dbReference type="SAM" id="MobiDB-lite"/>
    </source>
</evidence>
<keyword evidence="3" id="KW-1185">Reference proteome</keyword>
<feature type="compositionally biased region" description="Low complexity" evidence="1">
    <location>
        <begin position="266"/>
        <end position="279"/>
    </location>
</feature>
<sequence>MWIPILNSEGSLLKAGLSTVPPPKNMSMSEDAEAKSCEELLKECSSEPIIFVGNLDHTFTADAQVIVSFPGAYGKAWNYLTHQAQDSGNSILTTCIFLPDHHSEGYGHHVTTGAEGGVCHCSHLYGRRQVWGCAWYALWMEKTQKASTEKCNLIVVTKRDGSLGRSQQGEVNFLEVCGHVYCQMTIEDFVYFHHKEAPRRKQKVVQTHVKRLLRECQIQVEACADQIRRIRRAGGDSTTVAHSPSMSPFRAAWPIRSNLFQDDRSTASPTSPSSSTSSPFAMQRSDNLPVLPGFRDLRDDVPRIVDLRDRELEVDDPQLQAFVSMRIEVLKAEAFRRRRSRMRDE</sequence>
<reference evidence="2" key="1">
    <citation type="submission" date="2021-02" db="EMBL/GenBank/DDBJ databases">
        <authorList>
            <person name="Dougan E. K."/>
            <person name="Rhodes N."/>
            <person name="Thang M."/>
            <person name="Chan C."/>
        </authorList>
    </citation>
    <scope>NUCLEOTIDE SEQUENCE</scope>
</reference>
<dbReference type="Proteomes" id="UP000604046">
    <property type="component" value="Unassembled WGS sequence"/>
</dbReference>
<dbReference type="OrthoDB" id="10530614at2759"/>
<comment type="caution">
    <text evidence="2">The sequence shown here is derived from an EMBL/GenBank/DDBJ whole genome shotgun (WGS) entry which is preliminary data.</text>
</comment>
<evidence type="ECO:0000313" key="2">
    <source>
        <dbReference type="EMBL" id="CAE7021709.1"/>
    </source>
</evidence>
<protein>
    <submittedName>
        <fullName evidence="2">Uncharacterized protein</fullName>
    </submittedName>
</protein>
<dbReference type="EMBL" id="CAJNDS010000172">
    <property type="protein sequence ID" value="CAE7021709.1"/>
    <property type="molecule type" value="Genomic_DNA"/>
</dbReference>
<feature type="region of interest" description="Disordered" evidence="1">
    <location>
        <begin position="262"/>
        <end position="286"/>
    </location>
</feature>
<name>A0A812I8S2_9DINO</name>
<proteinExistence type="predicted"/>
<evidence type="ECO:0000313" key="3">
    <source>
        <dbReference type="Proteomes" id="UP000604046"/>
    </source>
</evidence>
<organism evidence="2 3">
    <name type="scientific">Symbiodinium natans</name>
    <dbReference type="NCBI Taxonomy" id="878477"/>
    <lineage>
        <taxon>Eukaryota</taxon>
        <taxon>Sar</taxon>
        <taxon>Alveolata</taxon>
        <taxon>Dinophyceae</taxon>
        <taxon>Suessiales</taxon>
        <taxon>Symbiodiniaceae</taxon>
        <taxon>Symbiodinium</taxon>
    </lineage>
</organism>
<accession>A0A812I8S2</accession>
<gene>
    <name evidence="2" type="ORF">SNAT2548_LOCUS2874</name>
</gene>
<dbReference type="AlphaFoldDB" id="A0A812I8S2"/>